<comment type="subcellular location">
    <subcellularLocation>
        <location evidence="1">Nucleus</location>
    </subcellularLocation>
</comment>
<feature type="compositionally biased region" description="Low complexity" evidence="10">
    <location>
        <begin position="1487"/>
        <end position="1514"/>
    </location>
</feature>
<dbReference type="CDD" id="cd11889">
    <property type="entry name" value="SH3_Cyk3p-like"/>
    <property type="match status" value="1"/>
</dbReference>
<feature type="compositionally biased region" description="Low complexity" evidence="10">
    <location>
        <begin position="355"/>
        <end position="364"/>
    </location>
</feature>
<dbReference type="Proteomes" id="UP000007115">
    <property type="component" value="Unassembled WGS sequence"/>
</dbReference>
<evidence type="ECO:0000256" key="4">
    <source>
        <dbReference type="ARBA" id="ARBA00022618"/>
    </source>
</evidence>
<feature type="region of interest" description="Disordered" evidence="10">
    <location>
        <begin position="109"/>
        <end position="266"/>
    </location>
</feature>
<dbReference type="OMA" id="WDKATEE"/>
<feature type="region of interest" description="Disordered" evidence="10">
    <location>
        <begin position="79"/>
        <end position="98"/>
    </location>
</feature>
<dbReference type="Pfam" id="PF24584">
    <property type="entry name" value="Ig_CYK3_C"/>
    <property type="match status" value="2"/>
</dbReference>
<feature type="compositionally biased region" description="Low complexity" evidence="10">
    <location>
        <begin position="138"/>
        <end position="156"/>
    </location>
</feature>
<evidence type="ECO:0000256" key="7">
    <source>
        <dbReference type="ARBA" id="ARBA00023242"/>
    </source>
</evidence>
<dbReference type="InterPro" id="IPR056409">
    <property type="entry name" value="Ig_CYK3_C"/>
</dbReference>
<name>G9MDU2_HYPVG</name>
<evidence type="ECO:0000313" key="13">
    <source>
        <dbReference type="Proteomes" id="UP000007115"/>
    </source>
</evidence>
<evidence type="ECO:0000256" key="10">
    <source>
        <dbReference type="SAM" id="MobiDB-lite"/>
    </source>
</evidence>
<evidence type="ECO:0000256" key="8">
    <source>
        <dbReference type="ARBA" id="ARBA00023306"/>
    </source>
</evidence>
<keyword evidence="13" id="KW-1185">Reference proteome</keyword>
<feature type="compositionally biased region" description="Low complexity" evidence="10">
    <location>
        <begin position="568"/>
        <end position="596"/>
    </location>
</feature>
<feature type="region of interest" description="Disordered" evidence="10">
    <location>
        <begin position="1192"/>
        <end position="1247"/>
    </location>
</feature>
<feature type="region of interest" description="Disordered" evidence="10">
    <location>
        <begin position="1382"/>
        <end position="1605"/>
    </location>
</feature>
<comment type="similarity">
    <text evidence="2">Belongs to the SCC4/mau-2 family.</text>
</comment>
<dbReference type="GO" id="GO:0007059">
    <property type="term" value="P:chromosome segregation"/>
    <property type="evidence" value="ECO:0007669"/>
    <property type="project" value="UniProtKB-KW"/>
</dbReference>
<feature type="compositionally biased region" description="Low complexity" evidence="10">
    <location>
        <begin position="1304"/>
        <end position="1315"/>
    </location>
</feature>
<feature type="compositionally biased region" description="Polar residues" evidence="10">
    <location>
        <begin position="462"/>
        <end position="473"/>
    </location>
</feature>
<dbReference type="GO" id="GO:0140278">
    <property type="term" value="P:mitotic division septum assembly"/>
    <property type="evidence" value="ECO:0007669"/>
    <property type="project" value="TreeGrafter"/>
</dbReference>
<dbReference type="eggNOG" id="KOG4575">
    <property type="taxonomic scope" value="Eukaryota"/>
</dbReference>
<dbReference type="Gene3D" id="2.30.30.40">
    <property type="entry name" value="SH3 Domains"/>
    <property type="match status" value="1"/>
</dbReference>
<protein>
    <recommendedName>
        <fullName evidence="11">SH3 domain-containing protein</fullName>
    </recommendedName>
</protein>
<dbReference type="Pfam" id="PF10345">
    <property type="entry name" value="Cohesin_load"/>
    <property type="match status" value="1"/>
</dbReference>
<dbReference type="Gene3D" id="3.10.620.30">
    <property type="match status" value="1"/>
</dbReference>
<feature type="compositionally biased region" description="Polar residues" evidence="10">
    <location>
        <begin position="244"/>
        <end position="262"/>
    </location>
</feature>
<dbReference type="EMBL" id="ABDF02000001">
    <property type="protein sequence ID" value="EHK27251.1"/>
    <property type="molecule type" value="Genomic_DNA"/>
</dbReference>
<feature type="region of interest" description="Disordered" evidence="10">
    <location>
        <begin position="1336"/>
        <end position="1370"/>
    </location>
</feature>
<dbReference type="SUPFAM" id="SSF50044">
    <property type="entry name" value="SH3-domain"/>
    <property type="match status" value="1"/>
</dbReference>
<evidence type="ECO:0000256" key="2">
    <source>
        <dbReference type="ARBA" id="ARBA00008585"/>
    </source>
</evidence>
<dbReference type="GO" id="GO:0007064">
    <property type="term" value="P:mitotic sister chromatid cohesion"/>
    <property type="evidence" value="ECO:0007669"/>
    <property type="project" value="InterPro"/>
</dbReference>
<dbReference type="OrthoDB" id="6129702at2759"/>
<feature type="region of interest" description="Disordered" evidence="10">
    <location>
        <begin position="460"/>
        <end position="482"/>
    </location>
</feature>
<dbReference type="VEuPathDB" id="FungiDB:TRIVIDRAFT_34158"/>
<keyword evidence="4" id="KW-0132">Cell division</keyword>
<gene>
    <name evidence="12" type="ORF">TRIVIDRAFT_34158</name>
</gene>
<evidence type="ECO:0000256" key="3">
    <source>
        <dbReference type="ARBA" id="ARBA00022443"/>
    </source>
</evidence>
<feature type="compositionally biased region" description="Basic and acidic residues" evidence="10">
    <location>
        <begin position="2318"/>
        <end position="2342"/>
    </location>
</feature>
<dbReference type="FunFam" id="2.30.30.40:FF:000168">
    <property type="entry name" value="SH3 domain protein (Cyk3)"/>
    <property type="match status" value="1"/>
</dbReference>
<comment type="caution">
    <text evidence="12">The sequence shown here is derived from an EMBL/GenBank/DDBJ whole genome shotgun (WGS) entry which is preliminary data.</text>
</comment>
<feature type="region of interest" description="Disordered" evidence="10">
    <location>
        <begin position="1304"/>
        <end position="1324"/>
    </location>
</feature>
<dbReference type="FunFam" id="3.10.620.30:FF:000005">
    <property type="entry name" value="SH3 domain protein (Cyk3), putative"/>
    <property type="match status" value="1"/>
</dbReference>
<evidence type="ECO:0000259" key="11">
    <source>
        <dbReference type="PROSITE" id="PS50002"/>
    </source>
</evidence>
<feature type="compositionally biased region" description="Polar residues" evidence="10">
    <location>
        <begin position="1679"/>
        <end position="1698"/>
    </location>
</feature>
<dbReference type="Pfam" id="PF07653">
    <property type="entry name" value="SH3_2"/>
    <property type="match status" value="1"/>
</dbReference>
<dbReference type="InterPro" id="IPR002931">
    <property type="entry name" value="Transglutaminase-like"/>
</dbReference>
<feature type="domain" description="SH3" evidence="11">
    <location>
        <begin position="11"/>
        <end position="73"/>
    </location>
</feature>
<dbReference type="InParanoid" id="G9MDU2"/>
<keyword evidence="5" id="KW-0498">Mitosis</keyword>
<dbReference type="GeneID" id="25793295"/>
<keyword evidence="8" id="KW-0131">Cell cycle</keyword>
<proteinExistence type="inferred from homology"/>
<feature type="compositionally biased region" description="Low complexity" evidence="10">
    <location>
        <begin position="1217"/>
        <end position="1238"/>
    </location>
</feature>
<dbReference type="RefSeq" id="XP_013961457.1">
    <property type="nucleotide sequence ID" value="XM_014105982.1"/>
</dbReference>
<feature type="compositionally biased region" description="Pro residues" evidence="10">
    <location>
        <begin position="1460"/>
        <end position="1486"/>
    </location>
</feature>
<dbReference type="InterPro" id="IPR036028">
    <property type="entry name" value="SH3-like_dom_sf"/>
</dbReference>
<dbReference type="InterPro" id="IPR019440">
    <property type="entry name" value="MAU2"/>
</dbReference>
<dbReference type="InterPro" id="IPR001452">
    <property type="entry name" value="SH3_domain"/>
</dbReference>
<evidence type="ECO:0000256" key="9">
    <source>
        <dbReference type="PROSITE-ProRule" id="PRU00192"/>
    </source>
</evidence>
<dbReference type="SMART" id="SM00460">
    <property type="entry name" value="TGc"/>
    <property type="match status" value="1"/>
</dbReference>
<feature type="region of interest" description="Disordered" evidence="10">
    <location>
        <begin position="610"/>
        <end position="685"/>
    </location>
</feature>
<dbReference type="PROSITE" id="PS50002">
    <property type="entry name" value="SH3"/>
    <property type="match status" value="1"/>
</dbReference>
<evidence type="ECO:0000313" key="12">
    <source>
        <dbReference type="EMBL" id="EHK27251.1"/>
    </source>
</evidence>
<evidence type="ECO:0000256" key="6">
    <source>
        <dbReference type="ARBA" id="ARBA00022829"/>
    </source>
</evidence>
<dbReference type="GO" id="GO:0005634">
    <property type="term" value="C:nucleus"/>
    <property type="evidence" value="ECO:0007669"/>
    <property type="project" value="UniProtKB-SubCell"/>
</dbReference>
<organism evidence="12 13">
    <name type="scientific">Hypocrea virens (strain Gv29-8 / FGSC 10586)</name>
    <name type="common">Gliocladium virens</name>
    <name type="synonym">Trichoderma virens</name>
    <dbReference type="NCBI Taxonomy" id="413071"/>
    <lineage>
        <taxon>Eukaryota</taxon>
        <taxon>Fungi</taxon>
        <taxon>Dikarya</taxon>
        <taxon>Ascomycota</taxon>
        <taxon>Pezizomycotina</taxon>
        <taxon>Sordariomycetes</taxon>
        <taxon>Hypocreomycetidae</taxon>
        <taxon>Hypocreales</taxon>
        <taxon>Hypocreaceae</taxon>
        <taxon>Trichoderma</taxon>
    </lineage>
</organism>
<feature type="compositionally biased region" description="Polar residues" evidence="10">
    <location>
        <begin position="337"/>
        <end position="347"/>
    </location>
</feature>
<dbReference type="SUPFAM" id="SSF54001">
    <property type="entry name" value="Cysteine proteinases"/>
    <property type="match status" value="1"/>
</dbReference>
<dbReference type="InterPro" id="IPR035553">
    <property type="entry name" value="Cyk3_SH3"/>
</dbReference>
<evidence type="ECO:0000256" key="1">
    <source>
        <dbReference type="ARBA" id="ARBA00004123"/>
    </source>
</evidence>
<dbReference type="HOGENOM" id="CLU_001078_0_0_1"/>
<feature type="compositionally biased region" description="Pro residues" evidence="10">
    <location>
        <begin position="1540"/>
        <end position="1550"/>
    </location>
</feature>
<reference evidence="12 13" key="1">
    <citation type="journal article" date="2011" name="Genome Biol.">
        <title>Comparative genome sequence analysis underscores mycoparasitism as the ancestral life style of Trichoderma.</title>
        <authorList>
            <person name="Kubicek C.P."/>
            <person name="Herrera-Estrella A."/>
            <person name="Seidl-Seiboth V."/>
            <person name="Martinez D.A."/>
            <person name="Druzhinina I.S."/>
            <person name="Thon M."/>
            <person name="Zeilinger S."/>
            <person name="Casas-Flores S."/>
            <person name="Horwitz B.A."/>
            <person name="Mukherjee P.K."/>
            <person name="Mukherjee M."/>
            <person name="Kredics L."/>
            <person name="Alcaraz L.D."/>
            <person name="Aerts A."/>
            <person name="Antal Z."/>
            <person name="Atanasova L."/>
            <person name="Cervantes-Badillo M.G."/>
            <person name="Challacombe J."/>
            <person name="Chertkov O."/>
            <person name="McCluskey K."/>
            <person name="Coulpier F."/>
            <person name="Deshpande N."/>
            <person name="von Doehren H."/>
            <person name="Ebbole D.J."/>
            <person name="Esquivel-Naranjo E.U."/>
            <person name="Fekete E."/>
            <person name="Flipphi M."/>
            <person name="Glaser F."/>
            <person name="Gomez-Rodriguez E.Y."/>
            <person name="Gruber S."/>
            <person name="Han C."/>
            <person name="Henrissat B."/>
            <person name="Hermosa R."/>
            <person name="Hernandez-Onate M."/>
            <person name="Karaffa L."/>
            <person name="Kosti I."/>
            <person name="Le Crom S."/>
            <person name="Lindquist E."/>
            <person name="Lucas S."/>
            <person name="Luebeck M."/>
            <person name="Luebeck P.S."/>
            <person name="Margeot A."/>
            <person name="Metz B."/>
            <person name="Misra M."/>
            <person name="Nevalainen H."/>
            <person name="Omann M."/>
            <person name="Packer N."/>
            <person name="Perrone G."/>
            <person name="Uresti-Rivera E.E."/>
            <person name="Salamov A."/>
            <person name="Schmoll M."/>
            <person name="Seiboth B."/>
            <person name="Shapiro H."/>
            <person name="Sukno S."/>
            <person name="Tamayo-Ramos J.A."/>
            <person name="Tisch D."/>
            <person name="Wiest A."/>
            <person name="Wilkinson H.H."/>
            <person name="Zhang M."/>
            <person name="Coutinho P.M."/>
            <person name="Kenerley C.M."/>
            <person name="Monte E."/>
            <person name="Baker S.E."/>
            <person name="Grigoriev I.V."/>
        </authorList>
    </citation>
    <scope>NUCLEOTIDE SEQUENCE [LARGE SCALE GENOMIC DNA]</scope>
    <source>
        <strain evidence="13">Gv29-8 / FGSC 10586</strain>
    </source>
</reference>
<dbReference type="InterPro" id="IPR038765">
    <property type="entry name" value="Papain-like_cys_pep_sf"/>
</dbReference>
<dbReference type="SMART" id="SM00326">
    <property type="entry name" value="SH3"/>
    <property type="match status" value="1"/>
</dbReference>
<feature type="region of interest" description="Disordered" evidence="10">
    <location>
        <begin position="1670"/>
        <end position="1709"/>
    </location>
</feature>
<feature type="compositionally biased region" description="Low complexity" evidence="10">
    <location>
        <begin position="1402"/>
        <end position="1450"/>
    </location>
</feature>
<sequence length="2342" mass="259374">MALSPPPLPSRFPCWCRAIYSWGGESKRDLGFIEGDLIECLNAGDGSWWVGRLFRDRRTVGSFPSNFVEVLPEDFRPTKTPSPIPPNIASGPKAVPQKSRTFRKPFEAYAKAPHYTTAKQPETFRETPTSRLKEKPSRVSTTTSRSRGNSAANSSTALVLARTAHEDISRAPSPSISPANGYGSRAPSPAPSMGRSPSRPPSRLENMTRSDSPPPPAPPPHRHVARTDSDEATQGYQSMARHGSTVSYNPSSLSRQGSTVSYNPAEITRTGSTVSYNPADITRTGSTVSYNPADITRTGSTVSYNPMDVMRSTVSYNGPEIPRHGSAMSYEPYSPARHSNGSYTDLQDLTRRESYNSYDDGSYGSRRDGYHTPKGSGSHRPSMEGSHMTPSPLREAMDDVMQQLDRLEGIGGRETESPERSFDPWSPDSFDMVAPQQRQKARERIRPLTSIGIAFDEGYETWSGNSSHNASQQDGHRGKNYEPHLSNYVERMEKQIQRMHQHSSSMPAVVNHDDDDDDDKPPPPPPKGHHYLRSKSSIGSTVGELVSLDKRARGRKSPYDMVSGIERTNTTKTTQTNASTGNQSNSSSSTQNTNRTVWSGVSAGGFSATSAGSLARTAHRAQSSFSMRNDEGDRPDSPFTGVTYHSSHASNYAGGGSGSGFSRPISQVGIHDEGTPGLGGLVQPKSPKRNIFKKILDSAKTGVASNRGSIAAGHVPTVRSSPFARLQQPHGMAPGASMLSLSGARSRRDAAREMGLGAAIDWVQVRRDVNRSNSISKIERTERRERCQMQDHPTLNPVDELYEGIEGDEGADGMPVHKPENYHMINLSQVDKNSRFVKEPPPGTTVATLAQTYICRPYRSDLQRLRAIFTWVAEKITWEEDFEGDADTERTILQKRGCAEEYAFLVMEMCSAVGLHCEVVRGYLKAPGDIPDLNVMPRSNHWWNAVLVDDEWRMIDACLASPSNPKRALYSSASSSSADFWWFLTRPTEICWTHVPEHHDQQHIVPPVAYDTLLNLPCTCPAYFKNGIELVDFNTSLTRIEDLEMVHITFNVPSDVEIAAEVEARALSRDHDGDLFESGDIVKKKALAQAEWFNGVKRYTVKALLPGDEGQGMLKVYAGKRGLMQSIKDIPHPLAFTLPIIHQGENPPYEFVTRHPTPHAQRHDIYVVQPQCQQLALNNTFVFAIRQHPSSISGGPQSTLTPASNPGSTSPVPFIRPSSAMSINASSASGSNPSSASGTVAGKKPAKLAIQTPGGKILRLMRKEDRKGISVGSRTPDEEVSDGGTWETIIKCSEKGLWRGLIQQQQQQQHNQQQHPAALHHGQQPMYPGAMAHEQQFYHQSPQPHPQPQPQHGMYMQPQQFQPPVHQPSPYGVGFNGFVNYEGGGHHLPPTGQYLPPNNVWQQQQQHHQQSMMQQPMQHQALPHQPLPPQQQQSLQHVHQVQRQPQHHQPSPIYHAHTPSPAPSLPPQPSPIRTQAPPPLRPPSNPQPLQHQSPAPQLAPQLPQVHQQQQQRQQQGEEQHQHYPPQPQQHQQPQKQQQQPLPPPPPPPPQVQSQPQSQPQPQPPIPQPSQSAEKPQQDLLPDPPQPPQYVHPSELQQEPVHYVNLQDIQKQPSITSLPISTTTSSPIVPVTSQEKPKESIVVKPLYPSAMPIKQEKQEDDSIATRVFQQIPDARIKPSPHSSVTNSPSLSMRSPSITKKSPAVTPKPRPVNTAPLMIAVAEECLEKARNASHDVAMALCPNQVDEYQELIATSLSCLEAALQSNSQLAPREEARIRIRYAALLQEETENLMEAETALAKGIPLCDKHRLFDLKYCMQYLMLKVLFQRNHKAALKAVDSHISNCEVFKHVQWYYAFRLLKASFYLDIGSISDAGALDNIRSIQNVANTRGDTALSVLASLIEGFTLLKTTKDGNMEKIQACIAQVAKYQFDPSVQITQLTMLTLLLEVAASLHHQNPDHTAQKLRQLQVCLDDCEDWHNVKSDFLVPIKKEPSAGRTVSDDTQAILRVGEGEGEMDYLVMTFMTKMELRSLVFTISGLANFHKPSSQGRRSTEFWKEGLKILETWDSSTAGIPYGAPVPLNVAIKQRAWRIEAQAYLTVLLGLVAASHCQWATVKQMVQNLESFVSPSTQPTVRLLSIYLKGVYHQGIGSLQAALDVFMDDRFKVQQQGSIGIKAGQQEIALLAGLNRLWIMQHPSCRNDQETLDLIEQLQPHCSNHGNIDLRTAWHNVMAALVTDPPQQLNQQKQHIHAAMAGSKVTSNVLGAAVTLCIMRSRFFENVIGEQALKSARAAAKQAERSGNVLWQSVADGMLAQSYEVQGQRDEAKQEWDKATEEARDAFSRSL</sequence>
<dbReference type="FunCoup" id="G9MDU2">
    <property type="interactions" value="30"/>
</dbReference>
<keyword evidence="7" id="KW-0539">Nucleus</keyword>
<feature type="compositionally biased region" description="Polar residues" evidence="10">
    <location>
        <begin position="1192"/>
        <end position="1211"/>
    </location>
</feature>
<feature type="compositionally biased region" description="Low complexity" evidence="10">
    <location>
        <begin position="1528"/>
        <end position="1539"/>
    </location>
</feature>
<dbReference type="GO" id="GO:0110085">
    <property type="term" value="C:mitotic actomyosin contractile ring"/>
    <property type="evidence" value="ECO:0007669"/>
    <property type="project" value="TreeGrafter"/>
</dbReference>
<keyword evidence="6" id="KW-0159">Chromosome partition</keyword>
<feature type="compositionally biased region" description="Pro residues" evidence="10">
    <location>
        <begin position="1558"/>
        <end position="1567"/>
    </location>
</feature>
<feature type="region of interest" description="Disordered" evidence="10">
    <location>
        <begin position="2317"/>
        <end position="2342"/>
    </location>
</feature>
<keyword evidence="3 9" id="KW-0728">SH3 domain</keyword>
<feature type="compositionally biased region" description="Low complexity" evidence="10">
    <location>
        <begin position="170"/>
        <end position="203"/>
    </location>
</feature>
<evidence type="ECO:0000256" key="5">
    <source>
        <dbReference type="ARBA" id="ARBA00022776"/>
    </source>
</evidence>
<feature type="region of interest" description="Disordered" evidence="10">
    <location>
        <begin position="326"/>
        <end position="391"/>
    </location>
</feature>
<feature type="compositionally biased region" description="Low complexity" evidence="10">
    <location>
        <begin position="1350"/>
        <end position="1370"/>
    </location>
</feature>
<dbReference type="PANTHER" id="PTHR46333:SF2">
    <property type="entry name" value="CYTOKINESIS PROTEIN 3"/>
    <property type="match status" value="1"/>
</dbReference>
<feature type="region of interest" description="Disordered" evidence="10">
    <location>
        <begin position="495"/>
        <end position="596"/>
    </location>
</feature>
<dbReference type="InterPro" id="IPR052557">
    <property type="entry name" value="CAP/Cytokinesis_protein"/>
</dbReference>
<accession>G9MDU2</accession>
<dbReference type="STRING" id="413071.G9MDU2"/>
<dbReference type="Pfam" id="PF01841">
    <property type="entry name" value="Transglut_core"/>
    <property type="match status" value="1"/>
</dbReference>
<dbReference type="PANTHER" id="PTHR46333">
    <property type="entry name" value="CYTOKINESIS PROTEIN 3"/>
    <property type="match status" value="1"/>
</dbReference>